<reference evidence="2" key="1">
    <citation type="journal article" date="2019" name="Int. J. Syst. Evol. Microbiol.">
        <title>The Global Catalogue of Microorganisms (GCM) 10K type strain sequencing project: providing services to taxonomists for standard genome sequencing and annotation.</title>
        <authorList>
            <consortium name="The Broad Institute Genomics Platform"/>
            <consortium name="The Broad Institute Genome Sequencing Center for Infectious Disease"/>
            <person name="Wu L."/>
            <person name="Ma J."/>
        </authorList>
    </citation>
    <scope>NUCLEOTIDE SEQUENCE [LARGE SCALE GENOMIC DNA]</scope>
    <source>
        <strain evidence="2">JCM 19134</strain>
    </source>
</reference>
<accession>A0AAV3TZA5</accession>
<keyword evidence="2" id="KW-1185">Reference proteome</keyword>
<name>A0AAV3TZA5_9ALTE</name>
<gene>
    <name evidence="1" type="ORF">GCM10025791_10240</name>
</gene>
<organism evidence="1 2">
    <name type="scientific">Halioxenophilus aromaticivorans</name>
    <dbReference type="NCBI Taxonomy" id="1306992"/>
    <lineage>
        <taxon>Bacteria</taxon>
        <taxon>Pseudomonadati</taxon>
        <taxon>Pseudomonadota</taxon>
        <taxon>Gammaproteobacteria</taxon>
        <taxon>Alteromonadales</taxon>
        <taxon>Alteromonadaceae</taxon>
        <taxon>Halioxenophilus</taxon>
    </lineage>
</organism>
<dbReference type="EMBL" id="BAABLX010000007">
    <property type="protein sequence ID" value="GAA4935007.1"/>
    <property type="molecule type" value="Genomic_DNA"/>
</dbReference>
<evidence type="ECO:0000313" key="1">
    <source>
        <dbReference type="EMBL" id="GAA4935007.1"/>
    </source>
</evidence>
<dbReference type="AlphaFoldDB" id="A0AAV3TZA5"/>
<comment type="caution">
    <text evidence="1">The sequence shown here is derived from an EMBL/GenBank/DDBJ whole genome shotgun (WGS) entry which is preliminary data.</text>
</comment>
<sequence>MRRLLAAKPLGRRYKVFAGWMSLGKLPKNRMIMIERSLKIMRIIIKINMFFWNFFTVGQASGIFWLVSVTGTGNQCLSPT</sequence>
<proteinExistence type="predicted"/>
<evidence type="ECO:0000313" key="2">
    <source>
        <dbReference type="Proteomes" id="UP001409585"/>
    </source>
</evidence>
<protein>
    <submittedName>
        <fullName evidence="1">Uncharacterized protein</fullName>
    </submittedName>
</protein>
<dbReference type="Proteomes" id="UP001409585">
    <property type="component" value="Unassembled WGS sequence"/>
</dbReference>